<dbReference type="RefSeq" id="WP_019599297.1">
    <property type="nucleotide sequence ID" value="NZ_FNQC01000015.1"/>
</dbReference>
<reference evidence="2 3" key="1">
    <citation type="submission" date="2016-10" db="EMBL/GenBank/DDBJ databases">
        <authorList>
            <person name="Varghese N."/>
            <person name="Submissions S."/>
        </authorList>
    </citation>
    <scope>NUCLEOTIDE SEQUENCE [LARGE SCALE GENOMIC DNA]</scope>
    <source>
        <strain evidence="2 3">DSM 17997</strain>
    </source>
</reference>
<evidence type="ECO:0008006" key="4">
    <source>
        <dbReference type="Google" id="ProtNLM"/>
    </source>
</evidence>
<feature type="signal peptide" evidence="1">
    <location>
        <begin position="1"/>
        <end position="32"/>
    </location>
</feature>
<evidence type="ECO:0000313" key="3">
    <source>
        <dbReference type="Proteomes" id="UP000199663"/>
    </source>
</evidence>
<accession>A0A1H3T840</accession>
<dbReference type="EMBL" id="FNQC01000015">
    <property type="protein sequence ID" value="SDZ46220.1"/>
    <property type="molecule type" value="Genomic_DNA"/>
</dbReference>
<dbReference type="Proteomes" id="UP000199663">
    <property type="component" value="Unassembled WGS sequence"/>
</dbReference>
<keyword evidence="3" id="KW-1185">Reference proteome</keyword>
<gene>
    <name evidence="2" type="ORF">SAMN05444412_115119</name>
</gene>
<evidence type="ECO:0000256" key="1">
    <source>
        <dbReference type="SAM" id="SignalP"/>
    </source>
</evidence>
<feature type="chain" id="PRO_5045824211" description="Lipoprotein" evidence="1">
    <location>
        <begin position="33"/>
        <end position="325"/>
    </location>
</feature>
<keyword evidence="1" id="KW-0732">Signal</keyword>
<organism evidence="2 3">
    <name type="scientific">Rhodonellum ikkaensis</name>
    <dbReference type="NCBI Taxonomy" id="336829"/>
    <lineage>
        <taxon>Bacteria</taxon>
        <taxon>Pseudomonadati</taxon>
        <taxon>Bacteroidota</taxon>
        <taxon>Cytophagia</taxon>
        <taxon>Cytophagales</taxon>
        <taxon>Cytophagaceae</taxon>
        <taxon>Rhodonellum</taxon>
    </lineage>
</organism>
<comment type="caution">
    <text evidence="2">The sequence shown here is derived from an EMBL/GenBank/DDBJ whole genome shotgun (WGS) entry which is preliminary data.</text>
</comment>
<evidence type="ECO:0000313" key="2">
    <source>
        <dbReference type="EMBL" id="SDZ46220.1"/>
    </source>
</evidence>
<protein>
    <recommendedName>
        <fullName evidence="4">Lipoprotein</fullName>
    </recommendedName>
</protein>
<sequence length="325" mass="34862">MANFSSANYLNKVWILALVAFMVSCSQFEAPAPDNVNMESSEELAALRGLSSDMWNARTAGPVYLEGANNGGNVLCSEAADYFEVEGGFSFTSPDPEGQGGNDYLGGNTFSEAFPDGFTVTVTDNKFVSWSFEPVYIDGVKYCLKNLVVLVKGGPGANAYYYGNGETSDEGLISPPVGQGNTPDLSNLKLCYNLEPCDDEKCWEDETAWAAGTRYVTKGNWATYSSKSALEAGVTLFAGQTLAAGTVKLLNGVITITLNEGWRFADTDENVKIQHYSSTPPASNPEPGLFTTKGKANTSPYSISVPYGEFYGVHVDVERSVACPI</sequence>
<proteinExistence type="predicted"/>
<name>A0A1H3T840_9BACT</name>